<dbReference type="InterPro" id="IPR002100">
    <property type="entry name" value="TF_MADSbox"/>
</dbReference>
<evidence type="ECO:0000256" key="3">
    <source>
        <dbReference type="ARBA" id="ARBA00023125"/>
    </source>
</evidence>
<reference evidence="8" key="2">
    <citation type="journal article" date="2024" name="Plant">
        <title>Genomic evolution and insights into agronomic trait innovations of Sesamum species.</title>
        <authorList>
            <person name="Miao H."/>
            <person name="Wang L."/>
            <person name="Qu L."/>
            <person name="Liu H."/>
            <person name="Sun Y."/>
            <person name="Le M."/>
            <person name="Wang Q."/>
            <person name="Wei S."/>
            <person name="Zheng Y."/>
            <person name="Lin W."/>
            <person name="Duan Y."/>
            <person name="Cao H."/>
            <person name="Xiong S."/>
            <person name="Wang X."/>
            <person name="Wei L."/>
            <person name="Li C."/>
            <person name="Ma Q."/>
            <person name="Ju M."/>
            <person name="Zhao R."/>
            <person name="Li G."/>
            <person name="Mu C."/>
            <person name="Tian Q."/>
            <person name="Mei H."/>
            <person name="Zhang T."/>
            <person name="Gao T."/>
            <person name="Zhang H."/>
        </authorList>
    </citation>
    <scope>NUCLEOTIDE SEQUENCE</scope>
    <source>
        <strain evidence="8">KEN8</strain>
    </source>
</reference>
<dbReference type="PROSITE" id="PS50066">
    <property type="entry name" value="MADS_BOX_2"/>
    <property type="match status" value="1"/>
</dbReference>
<dbReference type="GO" id="GO:0000978">
    <property type="term" value="F:RNA polymerase II cis-regulatory region sequence-specific DNA binding"/>
    <property type="evidence" value="ECO:0007669"/>
    <property type="project" value="TreeGrafter"/>
</dbReference>
<accession>A0AAW2PRV2</accession>
<feature type="region of interest" description="Disordered" evidence="6">
    <location>
        <begin position="66"/>
        <end position="92"/>
    </location>
</feature>
<evidence type="ECO:0000256" key="4">
    <source>
        <dbReference type="ARBA" id="ARBA00023163"/>
    </source>
</evidence>
<dbReference type="CDD" id="cd00120">
    <property type="entry name" value="MADS"/>
    <property type="match status" value="1"/>
</dbReference>
<evidence type="ECO:0000256" key="1">
    <source>
        <dbReference type="ARBA" id="ARBA00004123"/>
    </source>
</evidence>
<sequence>MVMTKKTTQGRKKIEIKKIENLSNRQVTFSKRRVGLFKKASEFCILTGADIAIVVHSLGKRVFSFGHPTPDSGVGGGEEAERGHRGGKESGVLRRRRRVLVDEAVEGLELEELEQYAAALEELMKNVTMRADDLMLIHSSNSLPPPPPAIPNSDMEEAAAALVEQNQLSSGLYYGNCIVPHGFGQGQL</sequence>
<evidence type="ECO:0000259" key="7">
    <source>
        <dbReference type="PROSITE" id="PS50066"/>
    </source>
</evidence>
<evidence type="ECO:0000256" key="6">
    <source>
        <dbReference type="SAM" id="MobiDB-lite"/>
    </source>
</evidence>
<evidence type="ECO:0000256" key="2">
    <source>
        <dbReference type="ARBA" id="ARBA00023015"/>
    </source>
</evidence>
<dbReference type="AlphaFoldDB" id="A0AAW2PRV2"/>
<comment type="caution">
    <text evidence="8">The sequence shown here is derived from an EMBL/GenBank/DDBJ whole genome shotgun (WGS) entry which is preliminary data.</text>
</comment>
<keyword evidence="3" id="KW-0238">DNA-binding</keyword>
<organism evidence="8">
    <name type="scientific">Sesamum calycinum</name>
    <dbReference type="NCBI Taxonomy" id="2727403"/>
    <lineage>
        <taxon>Eukaryota</taxon>
        <taxon>Viridiplantae</taxon>
        <taxon>Streptophyta</taxon>
        <taxon>Embryophyta</taxon>
        <taxon>Tracheophyta</taxon>
        <taxon>Spermatophyta</taxon>
        <taxon>Magnoliopsida</taxon>
        <taxon>eudicotyledons</taxon>
        <taxon>Gunneridae</taxon>
        <taxon>Pentapetalae</taxon>
        <taxon>asterids</taxon>
        <taxon>lamiids</taxon>
        <taxon>Lamiales</taxon>
        <taxon>Pedaliaceae</taxon>
        <taxon>Sesamum</taxon>
    </lineage>
</organism>
<evidence type="ECO:0000256" key="5">
    <source>
        <dbReference type="ARBA" id="ARBA00023242"/>
    </source>
</evidence>
<dbReference type="InterPro" id="IPR036879">
    <property type="entry name" value="TF_MADSbox_sf"/>
</dbReference>
<dbReference type="PRINTS" id="PR00404">
    <property type="entry name" value="MADSDOMAIN"/>
</dbReference>
<dbReference type="Gene3D" id="3.40.1810.10">
    <property type="entry name" value="Transcription factor, MADS-box"/>
    <property type="match status" value="1"/>
</dbReference>
<dbReference type="SMART" id="SM00432">
    <property type="entry name" value="MADS"/>
    <property type="match status" value="1"/>
</dbReference>
<dbReference type="Pfam" id="PF00319">
    <property type="entry name" value="SRF-TF"/>
    <property type="match status" value="1"/>
</dbReference>
<keyword evidence="5" id="KW-0539">Nucleus</keyword>
<dbReference type="GO" id="GO:0046983">
    <property type="term" value="F:protein dimerization activity"/>
    <property type="evidence" value="ECO:0007669"/>
    <property type="project" value="InterPro"/>
</dbReference>
<dbReference type="PANTHER" id="PTHR11945:SF723">
    <property type="entry name" value="AGAMOUS-LIKE MADS-BOX PROTEIN AGL62"/>
    <property type="match status" value="1"/>
</dbReference>
<feature type="domain" description="MADS-box" evidence="7">
    <location>
        <begin position="9"/>
        <end position="69"/>
    </location>
</feature>
<comment type="subcellular location">
    <subcellularLocation>
        <location evidence="1">Nucleus</location>
    </subcellularLocation>
</comment>
<reference evidence="8" key="1">
    <citation type="submission" date="2020-06" db="EMBL/GenBank/DDBJ databases">
        <authorList>
            <person name="Li T."/>
            <person name="Hu X."/>
            <person name="Zhang T."/>
            <person name="Song X."/>
            <person name="Zhang H."/>
            <person name="Dai N."/>
            <person name="Sheng W."/>
            <person name="Hou X."/>
            <person name="Wei L."/>
        </authorList>
    </citation>
    <scope>NUCLEOTIDE SEQUENCE</scope>
    <source>
        <strain evidence="8">KEN8</strain>
        <tissue evidence="8">Leaf</tissue>
    </source>
</reference>
<dbReference type="PANTHER" id="PTHR11945">
    <property type="entry name" value="MADS BOX PROTEIN"/>
    <property type="match status" value="1"/>
</dbReference>
<feature type="compositionally biased region" description="Basic and acidic residues" evidence="6">
    <location>
        <begin position="79"/>
        <end position="92"/>
    </location>
</feature>
<proteinExistence type="predicted"/>
<evidence type="ECO:0000313" key="8">
    <source>
        <dbReference type="EMBL" id="KAL0357221.1"/>
    </source>
</evidence>
<protein>
    <submittedName>
        <fullName evidence="8">Agamous-like MADS-box protein</fullName>
    </submittedName>
</protein>
<dbReference type="EMBL" id="JACGWM010000008">
    <property type="protein sequence ID" value="KAL0357221.1"/>
    <property type="molecule type" value="Genomic_DNA"/>
</dbReference>
<dbReference type="SUPFAM" id="SSF55455">
    <property type="entry name" value="SRF-like"/>
    <property type="match status" value="1"/>
</dbReference>
<keyword evidence="4" id="KW-0804">Transcription</keyword>
<dbReference type="GO" id="GO:0005634">
    <property type="term" value="C:nucleus"/>
    <property type="evidence" value="ECO:0007669"/>
    <property type="project" value="UniProtKB-SubCell"/>
</dbReference>
<gene>
    <name evidence="8" type="ORF">Scaly_1407800</name>
</gene>
<dbReference type="GO" id="GO:0000981">
    <property type="term" value="F:DNA-binding transcription factor activity, RNA polymerase II-specific"/>
    <property type="evidence" value="ECO:0007669"/>
    <property type="project" value="TreeGrafter"/>
</dbReference>
<keyword evidence="2" id="KW-0805">Transcription regulation</keyword>
<name>A0AAW2PRV2_9LAMI</name>